<sequence>MNAPTGKMFCILAALTAATAAPLAQALDFSGSATLTSDYVFRGISQTQGDAAPQLGVKAALDSGFYGALWGSTVDYGQALGTDAEVDLVAGWNKTLAERWNLDVNLTRFTYPGTRQPVNLDYNEVIATLTLDQRWWTMLGWSENVLATGERGVYVEVGAKFPLSDRFRFETVAAHYDLDDAYGASYSRAQVSAIYTVGQVDFRASGHWTSDSARRIFPGVAGSRLEAAVSWNF</sequence>
<protein>
    <submittedName>
        <fullName evidence="2">Uncharacterized protein (TIGR02001 family)</fullName>
    </submittedName>
</protein>
<dbReference type="EMBL" id="SNZH01000003">
    <property type="protein sequence ID" value="TDR46737.1"/>
    <property type="molecule type" value="Genomic_DNA"/>
</dbReference>
<keyword evidence="1" id="KW-0732">Signal</keyword>
<comment type="caution">
    <text evidence="2">The sequence shown here is derived from an EMBL/GenBank/DDBJ whole genome shotgun (WGS) entry which is preliminary data.</text>
</comment>
<dbReference type="InterPro" id="IPR010239">
    <property type="entry name" value="CHP02001"/>
</dbReference>
<feature type="chain" id="PRO_5020203891" evidence="1">
    <location>
        <begin position="27"/>
        <end position="233"/>
    </location>
</feature>
<dbReference type="Proteomes" id="UP000295293">
    <property type="component" value="Unassembled WGS sequence"/>
</dbReference>
<evidence type="ECO:0000256" key="1">
    <source>
        <dbReference type="SAM" id="SignalP"/>
    </source>
</evidence>
<organism evidence="2 3">
    <name type="scientific">Tahibacter aquaticus</name>
    <dbReference type="NCBI Taxonomy" id="520092"/>
    <lineage>
        <taxon>Bacteria</taxon>
        <taxon>Pseudomonadati</taxon>
        <taxon>Pseudomonadota</taxon>
        <taxon>Gammaproteobacteria</taxon>
        <taxon>Lysobacterales</taxon>
        <taxon>Rhodanobacteraceae</taxon>
        <taxon>Tahibacter</taxon>
    </lineage>
</organism>
<evidence type="ECO:0000313" key="3">
    <source>
        <dbReference type="Proteomes" id="UP000295293"/>
    </source>
</evidence>
<name>A0A4R6Z4W6_9GAMM</name>
<evidence type="ECO:0000313" key="2">
    <source>
        <dbReference type="EMBL" id="TDR46737.1"/>
    </source>
</evidence>
<feature type="signal peptide" evidence="1">
    <location>
        <begin position="1"/>
        <end position="26"/>
    </location>
</feature>
<dbReference type="NCBIfam" id="TIGR02001">
    <property type="entry name" value="gcw_chp"/>
    <property type="match status" value="1"/>
</dbReference>
<proteinExistence type="predicted"/>
<reference evidence="2 3" key="1">
    <citation type="submission" date="2019-03" db="EMBL/GenBank/DDBJ databases">
        <title>Genomic Encyclopedia of Type Strains, Phase IV (KMG-IV): sequencing the most valuable type-strain genomes for metagenomic binning, comparative biology and taxonomic classification.</title>
        <authorList>
            <person name="Goeker M."/>
        </authorList>
    </citation>
    <scope>NUCLEOTIDE SEQUENCE [LARGE SCALE GENOMIC DNA]</scope>
    <source>
        <strain evidence="2 3">DSM 21667</strain>
    </source>
</reference>
<dbReference type="OrthoDB" id="9793561at2"/>
<keyword evidence="3" id="KW-1185">Reference proteome</keyword>
<dbReference type="RefSeq" id="WP_133817869.1">
    <property type="nucleotide sequence ID" value="NZ_SNZH01000003.1"/>
</dbReference>
<gene>
    <name evidence="2" type="ORF">DFR29_103273</name>
</gene>
<dbReference type="AlphaFoldDB" id="A0A4R6Z4W6"/>
<accession>A0A4R6Z4W6</accession>
<dbReference type="Pfam" id="PF09694">
    <property type="entry name" value="Gcw_chp"/>
    <property type="match status" value="1"/>
</dbReference>